<accession>A0ABQ1M4S7</accession>
<organism evidence="1 2">
    <name type="scientific">Asaia siamensis</name>
    <dbReference type="NCBI Taxonomy" id="110479"/>
    <lineage>
        <taxon>Bacteria</taxon>
        <taxon>Pseudomonadati</taxon>
        <taxon>Pseudomonadota</taxon>
        <taxon>Alphaproteobacteria</taxon>
        <taxon>Acetobacterales</taxon>
        <taxon>Acetobacteraceae</taxon>
        <taxon>Asaia</taxon>
    </lineage>
</organism>
<dbReference type="RefSeq" id="WP_188426664.1">
    <property type="nucleotide sequence ID" value="NZ_BMCH01000005.1"/>
</dbReference>
<proteinExistence type="predicted"/>
<protein>
    <submittedName>
        <fullName evidence="1">Uncharacterized protein</fullName>
    </submittedName>
</protein>
<reference evidence="2" key="1">
    <citation type="journal article" date="2019" name="Int. J. Syst. Evol. Microbiol.">
        <title>The Global Catalogue of Microorganisms (GCM) 10K type strain sequencing project: providing services to taxonomists for standard genome sequencing and annotation.</title>
        <authorList>
            <consortium name="The Broad Institute Genomics Platform"/>
            <consortium name="The Broad Institute Genome Sequencing Center for Infectious Disease"/>
            <person name="Wu L."/>
            <person name="Ma J."/>
        </authorList>
    </citation>
    <scope>NUCLEOTIDE SEQUENCE [LARGE SCALE GENOMIC DNA]</scope>
    <source>
        <strain evidence="2">CCM 7132</strain>
    </source>
</reference>
<sequence>MTDLSSVTRGLALCCASRFADIAAASSFWSAQKVFFRVGPLMPSDLFTSPSLREAVSYVTIAPLSGGYEGLSTPLGQEWVETLRIPPVLSVETRGGTAQFRLTSRRAAPGIIALIWTPPGGEPRVARHVADAQETEAQMAQNLASQFEGAVADEDRLSVSAGSLKAVTGGYGRSSCLIRRQSQIFRLSLWTSACEMRPALGDLLVSRLLPQDWLALTDGRQAQIFFEGEDDQDAMQTQSLFRRDVRVRVIFDRYDSVWSPQMVAGGGWFHANGLPFSFDTAPDQLRAEIPEEALDALAAAQEMPAAYRNWDTDCDGTVRPMP</sequence>
<dbReference type="EMBL" id="BMCH01000005">
    <property type="protein sequence ID" value="GGC34679.1"/>
    <property type="molecule type" value="Genomic_DNA"/>
</dbReference>
<evidence type="ECO:0000313" key="1">
    <source>
        <dbReference type="EMBL" id="GGC34679.1"/>
    </source>
</evidence>
<gene>
    <name evidence="1" type="ORF">GCM10007207_20250</name>
</gene>
<dbReference type="Proteomes" id="UP000637769">
    <property type="component" value="Unassembled WGS sequence"/>
</dbReference>
<evidence type="ECO:0000313" key="2">
    <source>
        <dbReference type="Proteomes" id="UP000637769"/>
    </source>
</evidence>
<name>A0ABQ1M4S7_9PROT</name>
<keyword evidence="2" id="KW-1185">Reference proteome</keyword>
<comment type="caution">
    <text evidence="1">The sequence shown here is derived from an EMBL/GenBank/DDBJ whole genome shotgun (WGS) entry which is preliminary data.</text>
</comment>